<proteinExistence type="predicted"/>
<sequence length="134" mass="15624">MKKCSRFVWNSQLGYVHSLPKLQNLTSNKLQMGMVNGNNKDYSERPMIENKEDLYFHPDTVLFHPKDRKTDSFETDTNNNTYMSFNKSTATKKYPIKPIKLNPVKLPEPDDHAKIVPHVLSKTLWPVDFKINLT</sequence>
<accession>A0AA39FZT1</accession>
<reference evidence="1" key="2">
    <citation type="submission" date="2023-03" db="EMBL/GenBank/DDBJ databases">
        <authorList>
            <person name="Inwood S.N."/>
            <person name="Skelly J.G."/>
            <person name="Guhlin J."/>
            <person name="Harrop T.W.R."/>
            <person name="Goldson S.G."/>
            <person name="Dearden P.K."/>
        </authorList>
    </citation>
    <scope>NUCLEOTIDE SEQUENCE</scope>
    <source>
        <strain evidence="1">Lincoln</strain>
        <tissue evidence="1">Whole body</tissue>
    </source>
</reference>
<name>A0AA39FZT1_MICHY</name>
<dbReference type="Proteomes" id="UP001168972">
    <property type="component" value="Unassembled WGS sequence"/>
</dbReference>
<gene>
    <name evidence="1" type="ORF">PV327_007720</name>
</gene>
<dbReference type="EMBL" id="JAQQBR010000004">
    <property type="protein sequence ID" value="KAK0178877.1"/>
    <property type="molecule type" value="Genomic_DNA"/>
</dbReference>
<evidence type="ECO:0000313" key="1">
    <source>
        <dbReference type="EMBL" id="KAK0178877.1"/>
    </source>
</evidence>
<organism evidence="1 2">
    <name type="scientific">Microctonus hyperodae</name>
    <name type="common">Parasitoid wasp</name>
    <dbReference type="NCBI Taxonomy" id="165561"/>
    <lineage>
        <taxon>Eukaryota</taxon>
        <taxon>Metazoa</taxon>
        <taxon>Ecdysozoa</taxon>
        <taxon>Arthropoda</taxon>
        <taxon>Hexapoda</taxon>
        <taxon>Insecta</taxon>
        <taxon>Pterygota</taxon>
        <taxon>Neoptera</taxon>
        <taxon>Endopterygota</taxon>
        <taxon>Hymenoptera</taxon>
        <taxon>Apocrita</taxon>
        <taxon>Ichneumonoidea</taxon>
        <taxon>Braconidae</taxon>
        <taxon>Euphorinae</taxon>
        <taxon>Microctonus</taxon>
    </lineage>
</organism>
<dbReference type="AlphaFoldDB" id="A0AA39FZT1"/>
<reference evidence="1" key="1">
    <citation type="journal article" date="2023" name="bioRxiv">
        <title>Scaffold-level genome assemblies of two parasitoid biocontrol wasps reveal the parthenogenesis mechanism and an associated novel virus.</title>
        <authorList>
            <person name="Inwood S."/>
            <person name="Skelly J."/>
            <person name="Guhlin J."/>
            <person name="Harrop T."/>
            <person name="Goldson S."/>
            <person name="Dearden P."/>
        </authorList>
    </citation>
    <scope>NUCLEOTIDE SEQUENCE</scope>
    <source>
        <strain evidence="1">Lincoln</strain>
        <tissue evidence="1">Whole body</tissue>
    </source>
</reference>
<protein>
    <submittedName>
        <fullName evidence="1">Uncharacterized protein</fullName>
    </submittedName>
</protein>
<comment type="caution">
    <text evidence="1">The sequence shown here is derived from an EMBL/GenBank/DDBJ whole genome shotgun (WGS) entry which is preliminary data.</text>
</comment>
<keyword evidence="2" id="KW-1185">Reference proteome</keyword>
<evidence type="ECO:0000313" key="2">
    <source>
        <dbReference type="Proteomes" id="UP001168972"/>
    </source>
</evidence>